<dbReference type="RefSeq" id="WP_424141144.1">
    <property type="nucleotide sequence ID" value="NC_007712.1"/>
</dbReference>
<organism evidence="2 3">
    <name type="scientific">Sodalis glossinidius (strain morsitans)</name>
    <dbReference type="NCBI Taxonomy" id="343509"/>
    <lineage>
        <taxon>Bacteria</taxon>
        <taxon>Pseudomonadati</taxon>
        <taxon>Pseudomonadota</taxon>
        <taxon>Gammaproteobacteria</taxon>
        <taxon>Enterobacterales</taxon>
        <taxon>Bruguierivoracaceae</taxon>
        <taxon>Sodalis</taxon>
    </lineage>
</organism>
<evidence type="ECO:0000313" key="2">
    <source>
        <dbReference type="EMBL" id="CRL45054.1"/>
    </source>
</evidence>
<name>A0A193QIP4_SODGM</name>
<feature type="region of interest" description="Disordered" evidence="1">
    <location>
        <begin position="168"/>
        <end position="197"/>
    </location>
</feature>
<dbReference type="EMBL" id="LN854557">
    <property type="protein sequence ID" value="CRL45054.1"/>
    <property type="molecule type" value="Genomic_DNA"/>
</dbReference>
<dbReference type="Proteomes" id="UP000245838">
    <property type="component" value="Chromosome sggmmb4_Chromosome"/>
</dbReference>
<gene>
    <name evidence="2" type="ORF">SGGMMB4_02550</name>
</gene>
<proteinExistence type="predicted"/>
<evidence type="ECO:0000313" key="3">
    <source>
        <dbReference type="Proteomes" id="UP000245838"/>
    </source>
</evidence>
<protein>
    <submittedName>
        <fullName evidence="2">Uncharacterized protein</fullName>
    </submittedName>
</protein>
<dbReference type="AlphaFoldDB" id="A0A193QIP4"/>
<evidence type="ECO:0000256" key="1">
    <source>
        <dbReference type="SAM" id="MobiDB-lite"/>
    </source>
</evidence>
<reference evidence="2 3" key="1">
    <citation type="submission" date="2015-05" db="EMBL/GenBank/DDBJ databases">
        <authorList>
            <person name="Goodhead I."/>
        </authorList>
    </citation>
    <scope>NUCLEOTIDE SEQUENCE [LARGE SCALE GENOMIC DNA]</scope>
    <source>
        <strain evidence="3">morsitans</strain>
    </source>
</reference>
<accession>A0A193QIP4</accession>
<sequence>MGDIDLFTLLTRKMSTSRLLIHENLLQVLPSLACAIGLNEAMVLQQIHYWLGNSYHVYDDCKWVYNSVAEWQTQFPFWSEATVKRALTSLESQGLVVTANYNKDRRDRTKWYSINYDTLRRFESKSEFTAPTSVQVAPMEQVKISKPMNDASGQFDPTQMVSLTQPLPETTTEIKNKTPLPPLGGDEGSSLQSQKNKPAPLNYQAVLEAYNDAAGNRLPNASTLNDARRRAIKRLLGELAEPTPEAAGKYFQYFMETAKPFYFGENPRQW</sequence>